<name>A0A9X1X719_9SPHI</name>
<evidence type="ECO:0000313" key="1">
    <source>
        <dbReference type="EMBL" id="MCJ8211580.1"/>
    </source>
</evidence>
<dbReference type="AlphaFoldDB" id="A0A9X1X719"/>
<evidence type="ECO:0000313" key="2">
    <source>
        <dbReference type="Proteomes" id="UP001139450"/>
    </source>
</evidence>
<reference evidence="1" key="1">
    <citation type="submission" date="2022-04" db="EMBL/GenBank/DDBJ databases">
        <title>Mucilaginibacter sp. RS28 isolated from freshwater.</title>
        <authorList>
            <person name="Ko S.-R."/>
        </authorList>
    </citation>
    <scope>NUCLEOTIDE SEQUENCE</scope>
    <source>
        <strain evidence="1">RS28</strain>
    </source>
</reference>
<gene>
    <name evidence="1" type="ORF">MUY27_17805</name>
</gene>
<dbReference type="RefSeq" id="WP_245132322.1">
    <property type="nucleotide sequence ID" value="NZ_JALJEJ010000010.1"/>
</dbReference>
<dbReference type="EMBL" id="JALJEJ010000010">
    <property type="protein sequence ID" value="MCJ8211580.1"/>
    <property type="molecule type" value="Genomic_DNA"/>
</dbReference>
<sequence length="94" mass="10709">MNPLHFSQFAELSQTVGHLIKNHLIVVGTVSTVANQIIVSISKFDVEHRLGSLLQQIYLTVDKEVPVRKHDLSLIIRDEEGVYENTFKIWKSVP</sequence>
<keyword evidence="2" id="KW-1185">Reference proteome</keyword>
<comment type="caution">
    <text evidence="1">The sequence shown here is derived from an EMBL/GenBank/DDBJ whole genome shotgun (WGS) entry which is preliminary data.</text>
</comment>
<accession>A0A9X1X719</accession>
<organism evidence="1 2">
    <name type="scientific">Mucilaginibacter straminoryzae</name>
    <dbReference type="NCBI Taxonomy" id="2932774"/>
    <lineage>
        <taxon>Bacteria</taxon>
        <taxon>Pseudomonadati</taxon>
        <taxon>Bacteroidota</taxon>
        <taxon>Sphingobacteriia</taxon>
        <taxon>Sphingobacteriales</taxon>
        <taxon>Sphingobacteriaceae</taxon>
        <taxon>Mucilaginibacter</taxon>
    </lineage>
</organism>
<dbReference type="Proteomes" id="UP001139450">
    <property type="component" value="Unassembled WGS sequence"/>
</dbReference>
<proteinExistence type="predicted"/>
<protein>
    <submittedName>
        <fullName evidence="1">Uncharacterized protein</fullName>
    </submittedName>
</protein>